<sequence length="177" mass="20026">MQDQWNNSADKRDLESNISSNNSKRMMELLDICLHIYNCSPPGHHLTLESSSPPADSHRKRYTTVNMVNSLVTVLQFAVICRTDDRRMPAEPKCNTLKRSNDALRIADGPLERPIRDIHNDTHMAEIKEDCVTSTISNLMCHIRASTKLEKRPGQPTTIKSQGFDVYGLTVADLYTV</sequence>
<dbReference type="Proteomes" id="UP001498421">
    <property type="component" value="Unassembled WGS sequence"/>
</dbReference>
<keyword evidence="2" id="KW-1185">Reference proteome</keyword>
<comment type="caution">
    <text evidence="1">The sequence shown here is derived from an EMBL/GenBank/DDBJ whole genome shotgun (WGS) entry which is preliminary data.</text>
</comment>
<evidence type="ECO:0000313" key="1">
    <source>
        <dbReference type="EMBL" id="KAK7426223.1"/>
    </source>
</evidence>
<organism evidence="1 2">
    <name type="scientific">Neonectria magnoliae</name>
    <dbReference type="NCBI Taxonomy" id="2732573"/>
    <lineage>
        <taxon>Eukaryota</taxon>
        <taxon>Fungi</taxon>
        <taxon>Dikarya</taxon>
        <taxon>Ascomycota</taxon>
        <taxon>Pezizomycotina</taxon>
        <taxon>Sordariomycetes</taxon>
        <taxon>Hypocreomycetidae</taxon>
        <taxon>Hypocreales</taxon>
        <taxon>Nectriaceae</taxon>
        <taxon>Neonectria</taxon>
    </lineage>
</organism>
<accession>A0ABR1HYD5</accession>
<proteinExistence type="predicted"/>
<gene>
    <name evidence="1" type="ORF">QQZ08_007252</name>
</gene>
<name>A0ABR1HYD5_9HYPO</name>
<dbReference type="EMBL" id="JAZAVK010000069">
    <property type="protein sequence ID" value="KAK7426223.1"/>
    <property type="molecule type" value="Genomic_DNA"/>
</dbReference>
<evidence type="ECO:0000313" key="2">
    <source>
        <dbReference type="Proteomes" id="UP001498421"/>
    </source>
</evidence>
<reference evidence="1 2" key="1">
    <citation type="journal article" date="2025" name="Microbiol. Resour. Announc.">
        <title>Draft genome sequences for Neonectria magnoliae and Neonectria punicea, canker pathogens of Liriodendron tulipifera and Acer saccharum in West Virginia.</title>
        <authorList>
            <person name="Petronek H.M."/>
            <person name="Kasson M.T."/>
            <person name="Metheny A.M."/>
            <person name="Stauder C.M."/>
            <person name="Lovett B."/>
            <person name="Lynch S.C."/>
            <person name="Garnas J.R."/>
            <person name="Kasson L.R."/>
            <person name="Stajich J.E."/>
        </authorList>
    </citation>
    <scope>NUCLEOTIDE SEQUENCE [LARGE SCALE GENOMIC DNA]</scope>
    <source>
        <strain evidence="1 2">NRRL 64651</strain>
    </source>
</reference>
<protein>
    <submittedName>
        <fullName evidence="1">Uncharacterized protein</fullName>
    </submittedName>
</protein>